<dbReference type="PROSITE" id="PS51755">
    <property type="entry name" value="OMPR_PHOB"/>
    <property type="match status" value="1"/>
</dbReference>
<dbReference type="SMART" id="SM00448">
    <property type="entry name" value="REC"/>
    <property type="match status" value="1"/>
</dbReference>
<dbReference type="Gene3D" id="1.10.10.10">
    <property type="entry name" value="Winged helix-like DNA-binding domain superfamily/Winged helix DNA-binding domain"/>
    <property type="match status" value="1"/>
</dbReference>
<dbReference type="CDD" id="cd17574">
    <property type="entry name" value="REC_OmpR"/>
    <property type="match status" value="1"/>
</dbReference>
<dbReference type="Gene3D" id="6.10.250.690">
    <property type="match status" value="1"/>
</dbReference>
<dbReference type="RefSeq" id="WP_171784864.1">
    <property type="nucleotide sequence ID" value="NZ_BAAAML010000003.1"/>
</dbReference>
<evidence type="ECO:0000259" key="9">
    <source>
        <dbReference type="PROSITE" id="PS51755"/>
    </source>
</evidence>
<dbReference type="SMART" id="SM00862">
    <property type="entry name" value="Trans_reg_C"/>
    <property type="match status" value="1"/>
</dbReference>
<name>A0ABX2A763_9MICO</name>
<feature type="modified residue" description="4-aspartylphosphate" evidence="5">
    <location>
        <position position="67"/>
    </location>
</feature>
<dbReference type="InterPro" id="IPR001789">
    <property type="entry name" value="Sig_transdc_resp-reg_receiver"/>
</dbReference>
<dbReference type="InterPro" id="IPR001867">
    <property type="entry name" value="OmpR/PhoB-type_DNA-bd"/>
</dbReference>
<dbReference type="GO" id="GO:0003677">
    <property type="term" value="F:DNA binding"/>
    <property type="evidence" value="ECO:0007669"/>
    <property type="project" value="UniProtKB-KW"/>
</dbReference>
<dbReference type="PANTHER" id="PTHR48111">
    <property type="entry name" value="REGULATOR OF RPOS"/>
    <property type="match status" value="1"/>
</dbReference>
<evidence type="ECO:0000259" key="8">
    <source>
        <dbReference type="PROSITE" id="PS50110"/>
    </source>
</evidence>
<reference evidence="10 11" key="1">
    <citation type="submission" date="2020-05" db="EMBL/GenBank/DDBJ databases">
        <title>Genomic Encyclopedia of Type Strains, Phase III (KMG-III): the genomes of soil and plant-associated and newly described type strains.</title>
        <authorList>
            <person name="Whitman W."/>
        </authorList>
    </citation>
    <scope>NUCLEOTIDE SEQUENCE [LARGE SCALE GENOMIC DNA]</scope>
    <source>
        <strain evidence="10 11">KCTC 19046</strain>
    </source>
</reference>
<keyword evidence="3 6" id="KW-0238">DNA-binding</keyword>
<keyword evidence="4" id="KW-0804">Transcription</keyword>
<dbReference type="InterPro" id="IPR016032">
    <property type="entry name" value="Sig_transdc_resp-reg_C-effctor"/>
</dbReference>
<feature type="region of interest" description="Disordered" evidence="7">
    <location>
        <begin position="133"/>
        <end position="160"/>
    </location>
</feature>
<feature type="compositionally biased region" description="Low complexity" evidence="7">
    <location>
        <begin position="147"/>
        <end position="160"/>
    </location>
</feature>
<dbReference type="EMBL" id="JABEZU010000004">
    <property type="protein sequence ID" value="NOV98663.1"/>
    <property type="molecule type" value="Genomic_DNA"/>
</dbReference>
<feature type="DNA-binding region" description="OmpR/PhoB-type" evidence="6">
    <location>
        <begin position="171"/>
        <end position="277"/>
    </location>
</feature>
<dbReference type="Proteomes" id="UP000757540">
    <property type="component" value="Unassembled WGS sequence"/>
</dbReference>
<dbReference type="Gene3D" id="3.40.50.2300">
    <property type="match status" value="1"/>
</dbReference>
<evidence type="ECO:0000256" key="6">
    <source>
        <dbReference type="PROSITE-ProRule" id="PRU01091"/>
    </source>
</evidence>
<sequence length="279" mass="30166">MTAGPEQQRTDAAGHERTAVIVEDDAEIRALLDEVLTQAGFVTYTAVDGHSGVELVTRTNPLVTTLDVSLPDIDGFEVCRRIRAVSNTFVVMLTARTDEIDALMGLDAGADDYQTKPFRPRELRARIEAMLRRQRRADPPGALSTGSAPDGVPAPAPALALPHASGATEASAIGTIDGLLVDTAGRTVSVDGEEVHLTRSEFDLLAALARAPGRVLSKDTLVRVLWGDEYDAGTLVTPADRRSIEVHMANLRRKIGDDPSSPRWIRTVRGVGYRFDHRP</sequence>
<evidence type="ECO:0000313" key="11">
    <source>
        <dbReference type="Proteomes" id="UP000757540"/>
    </source>
</evidence>
<dbReference type="CDD" id="cd00383">
    <property type="entry name" value="trans_reg_C"/>
    <property type="match status" value="1"/>
</dbReference>
<dbReference type="InterPro" id="IPR011006">
    <property type="entry name" value="CheY-like_superfamily"/>
</dbReference>
<dbReference type="InterPro" id="IPR039420">
    <property type="entry name" value="WalR-like"/>
</dbReference>
<dbReference type="Pfam" id="PF00486">
    <property type="entry name" value="Trans_reg_C"/>
    <property type="match status" value="1"/>
</dbReference>
<keyword evidence="11" id="KW-1185">Reference proteome</keyword>
<feature type="domain" description="OmpR/PhoB-type" evidence="9">
    <location>
        <begin position="171"/>
        <end position="277"/>
    </location>
</feature>
<dbReference type="PANTHER" id="PTHR48111:SF4">
    <property type="entry name" value="DNA-BINDING DUAL TRANSCRIPTIONAL REGULATOR OMPR"/>
    <property type="match status" value="1"/>
</dbReference>
<evidence type="ECO:0000256" key="1">
    <source>
        <dbReference type="ARBA" id="ARBA00022553"/>
    </source>
</evidence>
<comment type="caution">
    <text evidence="10">The sequence shown here is derived from an EMBL/GenBank/DDBJ whole genome shotgun (WGS) entry which is preliminary data.</text>
</comment>
<accession>A0ABX2A763</accession>
<protein>
    <submittedName>
        <fullName evidence="10">DNA-binding response OmpR family regulator</fullName>
    </submittedName>
</protein>
<proteinExistence type="predicted"/>
<dbReference type="InterPro" id="IPR036388">
    <property type="entry name" value="WH-like_DNA-bd_sf"/>
</dbReference>
<dbReference type="SUPFAM" id="SSF52172">
    <property type="entry name" value="CheY-like"/>
    <property type="match status" value="1"/>
</dbReference>
<organism evidence="10 11">
    <name type="scientific">Isoptericola halotolerans</name>
    <dbReference type="NCBI Taxonomy" id="300560"/>
    <lineage>
        <taxon>Bacteria</taxon>
        <taxon>Bacillati</taxon>
        <taxon>Actinomycetota</taxon>
        <taxon>Actinomycetes</taxon>
        <taxon>Micrococcales</taxon>
        <taxon>Promicromonosporaceae</taxon>
        <taxon>Isoptericola</taxon>
    </lineage>
</organism>
<keyword evidence="2" id="KW-0805">Transcription regulation</keyword>
<evidence type="ECO:0000256" key="4">
    <source>
        <dbReference type="ARBA" id="ARBA00023163"/>
    </source>
</evidence>
<dbReference type="Pfam" id="PF00072">
    <property type="entry name" value="Response_reg"/>
    <property type="match status" value="1"/>
</dbReference>
<evidence type="ECO:0000256" key="7">
    <source>
        <dbReference type="SAM" id="MobiDB-lite"/>
    </source>
</evidence>
<gene>
    <name evidence="10" type="ORF">HDG69_003258</name>
</gene>
<evidence type="ECO:0000313" key="10">
    <source>
        <dbReference type="EMBL" id="NOV98663.1"/>
    </source>
</evidence>
<keyword evidence="1 5" id="KW-0597">Phosphoprotein</keyword>
<dbReference type="PROSITE" id="PS50110">
    <property type="entry name" value="RESPONSE_REGULATORY"/>
    <property type="match status" value="1"/>
</dbReference>
<evidence type="ECO:0000256" key="3">
    <source>
        <dbReference type="ARBA" id="ARBA00023125"/>
    </source>
</evidence>
<feature type="domain" description="Response regulatory" evidence="8">
    <location>
        <begin position="18"/>
        <end position="131"/>
    </location>
</feature>
<evidence type="ECO:0000256" key="2">
    <source>
        <dbReference type="ARBA" id="ARBA00023015"/>
    </source>
</evidence>
<dbReference type="SUPFAM" id="SSF46894">
    <property type="entry name" value="C-terminal effector domain of the bipartite response regulators"/>
    <property type="match status" value="1"/>
</dbReference>
<evidence type="ECO:0000256" key="5">
    <source>
        <dbReference type="PROSITE-ProRule" id="PRU00169"/>
    </source>
</evidence>